<protein>
    <submittedName>
        <fullName evidence="1">Uncharacterized protein</fullName>
    </submittedName>
</protein>
<dbReference type="EMBL" id="LMAR01000082">
    <property type="protein sequence ID" value="KQK28070.1"/>
    <property type="molecule type" value="Genomic_DNA"/>
</dbReference>
<accession>A0A0Q3PE88</accession>
<sequence>MAGLCRAPGCGKPATRYGHFCTTHKSRWRRHGDVGQIGITKEVLKPYTDLVRARIEKNVGNPTWTACDDRWRAVVAHARGVLGDADRGVPGSRNERIAAKAIVKMGTDIEPRVVVETVLAMYMLWDLEPRRFRSDGAFRRQLVRRVLRLSEVNAAEWYDHQTGRMKRAYRDFTPGSSDIIAGWLVETLGSVGFHLAKLHRADIEKSRQQKAEFHKALTDLA</sequence>
<reference evidence="1 2" key="1">
    <citation type="submission" date="2015-10" db="EMBL/GenBank/DDBJ databases">
        <title>Draft genome of Bosea thiooxidans.</title>
        <authorList>
            <person name="Wang X."/>
        </authorList>
    </citation>
    <scope>NUCLEOTIDE SEQUENCE [LARGE SCALE GENOMIC DNA]</scope>
    <source>
        <strain evidence="1 2">CGMCC 9174</strain>
    </source>
</reference>
<dbReference type="AlphaFoldDB" id="A0A0Q3PE88"/>
<keyword evidence="2" id="KW-1185">Reference proteome</keyword>
<dbReference type="Proteomes" id="UP000051562">
    <property type="component" value="Unassembled WGS sequence"/>
</dbReference>
<gene>
    <name evidence="1" type="ORF">ARD30_23505</name>
</gene>
<proteinExistence type="predicted"/>
<comment type="caution">
    <text evidence="1">The sequence shown here is derived from an EMBL/GenBank/DDBJ whole genome shotgun (WGS) entry which is preliminary data.</text>
</comment>
<organism evidence="1 2">
    <name type="scientific">Bosea thiooxidans</name>
    <dbReference type="NCBI Taxonomy" id="53254"/>
    <lineage>
        <taxon>Bacteria</taxon>
        <taxon>Pseudomonadati</taxon>
        <taxon>Pseudomonadota</taxon>
        <taxon>Alphaproteobacteria</taxon>
        <taxon>Hyphomicrobiales</taxon>
        <taxon>Boseaceae</taxon>
        <taxon>Bosea</taxon>
    </lineage>
</organism>
<dbReference type="RefSeq" id="WP_055730605.1">
    <property type="nucleotide sequence ID" value="NZ_LMAR01000082.1"/>
</dbReference>
<name>A0A0Q3PE88_9HYPH</name>
<evidence type="ECO:0000313" key="1">
    <source>
        <dbReference type="EMBL" id="KQK28070.1"/>
    </source>
</evidence>
<evidence type="ECO:0000313" key="2">
    <source>
        <dbReference type="Proteomes" id="UP000051562"/>
    </source>
</evidence>